<dbReference type="InterPro" id="IPR052019">
    <property type="entry name" value="F420H2_bilvrd_red/Heme_oxyg"/>
</dbReference>
<dbReference type="InterPro" id="IPR011576">
    <property type="entry name" value="Pyridox_Oxase_N"/>
</dbReference>
<accession>A0ABT2K0E1</accession>
<reference evidence="3 4" key="1">
    <citation type="submission" date="2021-10" db="EMBL/GenBank/DDBJ databases">
        <title>Streptomyces gossypii sp. nov., isolated from soil collected from cotton field.</title>
        <authorList>
            <person name="Ge X."/>
            <person name="Chen X."/>
            <person name="Liu W."/>
        </authorList>
    </citation>
    <scope>NUCLEOTIDE SEQUENCE [LARGE SCALE GENOMIC DNA]</scope>
    <source>
        <strain evidence="3 4">N2-109</strain>
    </source>
</reference>
<dbReference type="Proteomes" id="UP001156389">
    <property type="component" value="Unassembled WGS sequence"/>
</dbReference>
<protein>
    <submittedName>
        <fullName evidence="3">Pyridoxamine 5'-phosphate oxidase family protein</fullName>
    </submittedName>
</protein>
<comment type="caution">
    <text evidence="3">The sequence shown here is derived from an EMBL/GenBank/DDBJ whole genome shotgun (WGS) entry which is preliminary data.</text>
</comment>
<evidence type="ECO:0000259" key="2">
    <source>
        <dbReference type="Pfam" id="PF01243"/>
    </source>
</evidence>
<sequence>MTTRWADFETAAPDLAARVQRRFAAYKHHVLGTLRADGSPRLTGLEAGFSRGELWLGMMPGSRKALDLRRDPRFALHANPGTSAEMEEGDARISGRAVEVTDPAELARFAEAAPEGEVPEVFHLFRAELTEVVRTYLDIPDLCVDVWKPGRPVRTIRRGNDDAPPRADA</sequence>
<dbReference type="Gene3D" id="2.30.110.10">
    <property type="entry name" value="Electron Transport, Fmn-binding Protein, Chain A"/>
    <property type="match status" value="1"/>
</dbReference>
<proteinExistence type="predicted"/>
<dbReference type="SUPFAM" id="SSF50475">
    <property type="entry name" value="FMN-binding split barrel"/>
    <property type="match status" value="1"/>
</dbReference>
<gene>
    <name evidence="3" type="ORF">LHJ74_26640</name>
</gene>
<dbReference type="PANTHER" id="PTHR35176">
    <property type="entry name" value="HEME OXYGENASE HI_0854-RELATED"/>
    <property type="match status" value="1"/>
</dbReference>
<dbReference type="Pfam" id="PF01243">
    <property type="entry name" value="PNPOx_N"/>
    <property type="match status" value="1"/>
</dbReference>
<dbReference type="InterPro" id="IPR012349">
    <property type="entry name" value="Split_barrel_FMN-bd"/>
</dbReference>
<dbReference type="EMBL" id="JAJAGO010000014">
    <property type="protein sequence ID" value="MCT2593441.1"/>
    <property type="molecule type" value="Genomic_DNA"/>
</dbReference>
<evidence type="ECO:0000256" key="1">
    <source>
        <dbReference type="ARBA" id="ARBA00023002"/>
    </source>
</evidence>
<dbReference type="RefSeq" id="WP_260220822.1">
    <property type="nucleotide sequence ID" value="NZ_JAJAGO010000014.1"/>
</dbReference>
<evidence type="ECO:0000313" key="4">
    <source>
        <dbReference type="Proteomes" id="UP001156389"/>
    </source>
</evidence>
<organism evidence="3 4">
    <name type="scientific">Streptomyces gossypii</name>
    <dbReference type="NCBI Taxonomy" id="2883101"/>
    <lineage>
        <taxon>Bacteria</taxon>
        <taxon>Bacillati</taxon>
        <taxon>Actinomycetota</taxon>
        <taxon>Actinomycetes</taxon>
        <taxon>Kitasatosporales</taxon>
        <taxon>Streptomycetaceae</taxon>
        <taxon>Streptomyces</taxon>
    </lineage>
</organism>
<name>A0ABT2K0E1_9ACTN</name>
<keyword evidence="1" id="KW-0560">Oxidoreductase</keyword>
<keyword evidence="4" id="KW-1185">Reference proteome</keyword>
<dbReference type="PANTHER" id="PTHR35176:SF6">
    <property type="entry name" value="HEME OXYGENASE HI_0854-RELATED"/>
    <property type="match status" value="1"/>
</dbReference>
<evidence type="ECO:0000313" key="3">
    <source>
        <dbReference type="EMBL" id="MCT2593441.1"/>
    </source>
</evidence>
<feature type="domain" description="Pyridoxamine 5'-phosphate oxidase N-terminal" evidence="2">
    <location>
        <begin position="29"/>
        <end position="132"/>
    </location>
</feature>